<dbReference type="Gene3D" id="1.10.510.10">
    <property type="entry name" value="Transferase(Phosphotransferase) domain 1"/>
    <property type="match status" value="1"/>
</dbReference>
<organism evidence="7 8">
    <name type="scientific">Prauserella cavernicola</name>
    <dbReference type="NCBI Taxonomy" id="2800127"/>
    <lineage>
        <taxon>Bacteria</taxon>
        <taxon>Bacillati</taxon>
        <taxon>Actinomycetota</taxon>
        <taxon>Actinomycetes</taxon>
        <taxon>Pseudonocardiales</taxon>
        <taxon>Pseudonocardiaceae</taxon>
        <taxon>Prauserella</taxon>
    </lineage>
</organism>
<proteinExistence type="predicted"/>
<keyword evidence="1" id="KW-0808">Transferase</keyword>
<evidence type="ECO:0000256" key="1">
    <source>
        <dbReference type="ARBA" id="ARBA00022679"/>
    </source>
</evidence>
<evidence type="ECO:0000259" key="6">
    <source>
        <dbReference type="PROSITE" id="PS50011"/>
    </source>
</evidence>
<sequence length="607" mass="63749">MRPLRPDEAAPVGRYRPLAELGVGGMGRVVLAAGPDGRVAAVKQIHQDFAHEPGFRARFAHEVAVSRRVSGAYTAAVLDADPTAEIPWLASVFVAGPPLDSAIKAAGPLPADALRQLAIGLASALADIHRAGLIHRDLKPGNVLLAADGPRVIDFGIARAAEGSDLTGTGAVVGSPSFMSPEQADGAHLTPASDVFSLGVLLVLAATGRSPFTGETAPQTLYNIVHDEPDLSAVPPEIRALAEPCLAKDPARRPTPAQILDHLGSATPGFAWPFAVRQLIEQQESGVRTVLSWPAPLPPPAHPPPRRRAKVVAAAAAGVAALAAAAIVAVNLGSAEPGQAEPQAMRLPVEQALSTERLRGIDPCAVLADGFDGLGSLEPEDSLYLDRCDYRLPGGDSLDLHLGQALTAPGAQPGSTRIQGLPVLHNDLSGGCEVTVQLPDDPKLGITVEDRGEHDCDRAEAALSATVERLRTGAAVWDLPDTSAIPRDPCSFVDDSRAGELLGAVTGKELTGLRTCEWSSGALMRMSVEQWFPDAGPEEGFEPVELDGVTGYQRVVEGDTCALTWTHRGIDDERTELIRLFHTSAPDRPCERAQDFANAVISELPTP</sequence>
<dbReference type="InterPro" id="IPR017441">
    <property type="entry name" value="Protein_kinase_ATP_BS"/>
</dbReference>
<dbReference type="PROSITE" id="PS00108">
    <property type="entry name" value="PROTEIN_KINASE_ST"/>
    <property type="match status" value="1"/>
</dbReference>
<protein>
    <submittedName>
        <fullName evidence="7">Serine/threonine protein kinase</fullName>
    </submittedName>
</protein>
<dbReference type="Gene3D" id="3.30.200.20">
    <property type="entry name" value="Phosphorylase Kinase, domain 1"/>
    <property type="match status" value="1"/>
</dbReference>
<dbReference type="Pfam" id="PF00069">
    <property type="entry name" value="Pkinase"/>
    <property type="match status" value="1"/>
</dbReference>
<dbReference type="PANTHER" id="PTHR43289">
    <property type="entry name" value="MITOGEN-ACTIVATED PROTEIN KINASE KINASE KINASE 20-RELATED"/>
    <property type="match status" value="1"/>
</dbReference>
<evidence type="ECO:0000313" key="8">
    <source>
        <dbReference type="Proteomes" id="UP000635245"/>
    </source>
</evidence>
<dbReference type="SMART" id="SM00220">
    <property type="entry name" value="S_TKc"/>
    <property type="match status" value="1"/>
</dbReference>
<dbReference type="EMBL" id="JAENJH010000003">
    <property type="protein sequence ID" value="MBK1785514.1"/>
    <property type="molecule type" value="Genomic_DNA"/>
</dbReference>
<keyword evidence="7" id="KW-0723">Serine/threonine-protein kinase</keyword>
<evidence type="ECO:0000256" key="2">
    <source>
        <dbReference type="ARBA" id="ARBA00022741"/>
    </source>
</evidence>
<dbReference type="Proteomes" id="UP000635245">
    <property type="component" value="Unassembled WGS sequence"/>
</dbReference>
<dbReference type="CDD" id="cd14014">
    <property type="entry name" value="STKc_PknB_like"/>
    <property type="match status" value="1"/>
</dbReference>
<evidence type="ECO:0000313" key="7">
    <source>
        <dbReference type="EMBL" id="MBK1785514.1"/>
    </source>
</evidence>
<evidence type="ECO:0000256" key="3">
    <source>
        <dbReference type="ARBA" id="ARBA00022777"/>
    </source>
</evidence>
<dbReference type="InterPro" id="IPR000719">
    <property type="entry name" value="Prot_kinase_dom"/>
</dbReference>
<dbReference type="GO" id="GO:0004674">
    <property type="term" value="F:protein serine/threonine kinase activity"/>
    <property type="evidence" value="ECO:0007669"/>
    <property type="project" value="UniProtKB-KW"/>
</dbReference>
<comment type="caution">
    <text evidence="7">The sequence shown here is derived from an EMBL/GenBank/DDBJ whole genome shotgun (WGS) entry which is preliminary data.</text>
</comment>
<dbReference type="GO" id="GO:0005524">
    <property type="term" value="F:ATP binding"/>
    <property type="evidence" value="ECO:0007669"/>
    <property type="project" value="UniProtKB-UniRule"/>
</dbReference>
<dbReference type="PROSITE" id="PS00107">
    <property type="entry name" value="PROTEIN_KINASE_ATP"/>
    <property type="match status" value="1"/>
</dbReference>
<keyword evidence="3 7" id="KW-0418">Kinase</keyword>
<dbReference type="PROSITE" id="PS50011">
    <property type="entry name" value="PROTEIN_KINASE_DOM"/>
    <property type="match status" value="1"/>
</dbReference>
<dbReference type="AlphaFoldDB" id="A0A934V597"/>
<name>A0A934V597_9PSEU</name>
<evidence type="ECO:0000256" key="5">
    <source>
        <dbReference type="PROSITE-ProRule" id="PRU10141"/>
    </source>
</evidence>
<dbReference type="PANTHER" id="PTHR43289:SF34">
    <property type="entry name" value="SERINE_THREONINE-PROTEIN KINASE YBDM-RELATED"/>
    <property type="match status" value="1"/>
</dbReference>
<dbReference type="RefSeq" id="WP_200318559.1">
    <property type="nucleotide sequence ID" value="NZ_JAENJH010000003.1"/>
</dbReference>
<dbReference type="InterPro" id="IPR008271">
    <property type="entry name" value="Ser/Thr_kinase_AS"/>
</dbReference>
<keyword evidence="2 5" id="KW-0547">Nucleotide-binding</keyword>
<dbReference type="InterPro" id="IPR011009">
    <property type="entry name" value="Kinase-like_dom_sf"/>
</dbReference>
<reference evidence="7" key="1">
    <citation type="submission" date="2020-12" db="EMBL/GenBank/DDBJ databases">
        <title>Prauserella sp. ASG 168, a novel actinomycete isolated from cave rock.</title>
        <authorList>
            <person name="Suriyachadkun C."/>
        </authorList>
    </citation>
    <scope>NUCLEOTIDE SEQUENCE</scope>
    <source>
        <strain evidence="7">ASG 168</strain>
    </source>
</reference>
<dbReference type="SUPFAM" id="SSF56112">
    <property type="entry name" value="Protein kinase-like (PK-like)"/>
    <property type="match status" value="1"/>
</dbReference>
<feature type="binding site" evidence="5">
    <location>
        <position position="43"/>
    </location>
    <ligand>
        <name>ATP</name>
        <dbReference type="ChEBI" id="CHEBI:30616"/>
    </ligand>
</feature>
<feature type="domain" description="Protein kinase" evidence="6">
    <location>
        <begin position="15"/>
        <end position="270"/>
    </location>
</feature>
<gene>
    <name evidence="7" type="ORF">JHE00_14375</name>
</gene>
<keyword evidence="8" id="KW-1185">Reference proteome</keyword>
<evidence type="ECO:0000256" key="4">
    <source>
        <dbReference type="ARBA" id="ARBA00022840"/>
    </source>
</evidence>
<accession>A0A934V597</accession>
<keyword evidence="4 5" id="KW-0067">ATP-binding</keyword>